<dbReference type="FunFam" id="3.10.50.40:FF:000006">
    <property type="entry name" value="Peptidyl-prolyl cis-trans isomerase"/>
    <property type="match status" value="1"/>
</dbReference>
<feature type="domain" description="PPIase FKBP-type" evidence="9">
    <location>
        <begin position="83"/>
        <end position="169"/>
    </location>
</feature>
<dbReference type="InterPro" id="IPR046357">
    <property type="entry name" value="PPIase_dom_sf"/>
</dbReference>
<evidence type="ECO:0000256" key="8">
    <source>
        <dbReference type="SAM" id="SignalP"/>
    </source>
</evidence>
<dbReference type="KEGG" id="luo:HHL09_05865"/>
<accession>A0A858RGS4</accession>
<evidence type="ECO:0000259" key="9">
    <source>
        <dbReference type="PROSITE" id="PS50059"/>
    </source>
</evidence>
<evidence type="ECO:0000256" key="4">
    <source>
        <dbReference type="ARBA" id="ARBA00023235"/>
    </source>
</evidence>
<feature type="region of interest" description="Disordered" evidence="7">
    <location>
        <begin position="25"/>
        <end position="58"/>
    </location>
</feature>
<dbReference type="PROSITE" id="PS51257">
    <property type="entry name" value="PROKAR_LIPOPROTEIN"/>
    <property type="match status" value="1"/>
</dbReference>
<dbReference type="InterPro" id="IPR001179">
    <property type="entry name" value="PPIase_FKBP_dom"/>
</dbReference>
<organism evidence="10 11">
    <name type="scientific">Luteolibacter luteus</name>
    <dbReference type="NCBI Taxonomy" id="2728835"/>
    <lineage>
        <taxon>Bacteria</taxon>
        <taxon>Pseudomonadati</taxon>
        <taxon>Verrucomicrobiota</taxon>
        <taxon>Verrucomicrobiia</taxon>
        <taxon>Verrucomicrobiales</taxon>
        <taxon>Verrucomicrobiaceae</taxon>
        <taxon>Luteolibacter</taxon>
    </lineage>
</organism>
<keyword evidence="8" id="KW-0732">Signal</keyword>
<dbReference type="Pfam" id="PF00254">
    <property type="entry name" value="FKBP_C"/>
    <property type="match status" value="1"/>
</dbReference>
<name>A0A858RGS4_9BACT</name>
<evidence type="ECO:0000313" key="11">
    <source>
        <dbReference type="Proteomes" id="UP000501812"/>
    </source>
</evidence>
<keyword evidence="4 5" id="KW-0413">Isomerase</keyword>
<reference evidence="10 11" key="1">
    <citation type="submission" date="2020-04" db="EMBL/GenBank/DDBJ databases">
        <title>Luteolibacter sp. G-1-1-1 isolated from soil.</title>
        <authorList>
            <person name="Dahal R.H."/>
        </authorList>
    </citation>
    <scope>NUCLEOTIDE SEQUENCE [LARGE SCALE GENOMIC DNA]</scope>
    <source>
        <strain evidence="10 11">G-1-1-1</strain>
    </source>
</reference>
<feature type="compositionally biased region" description="Low complexity" evidence="7">
    <location>
        <begin position="40"/>
        <end position="58"/>
    </location>
</feature>
<evidence type="ECO:0000256" key="6">
    <source>
        <dbReference type="RuleBase" id="RU003915"/>
    </source>
</evidence>
<gene>
    <name evidence="10" type="ORF">HHL09_05865</name>
</gene>
<evidence type="ECO:0000256" key="2">
    <source>
        <dbReference type="ARBA" id="ARBA00006577"/>
    </source>
</evidence>
<comment type="catalytic activity">
    <reaction evidence="1 5 6">
        <text>[protein]-peptidylproline (omega=180) = [protein]-peptidylproline (omega=0)</text>
        <dbReference type="Rhea" id="RHEA:16237"/>
        <dbReference type="Rhea" id="RHEA-COMP:10747"/>
        <dbReference type="Rhea" id="RHEA-COMP:10748"/>
        <dbReference type="ChEBI" id="CHEBI:83833"/>
        <dbReference type="ChEBI" id="CHEBI:83834"/>
        <dbReference type="EC" id="5.2.1.8"/>
    </reaction>
</comment>
<comment type="similarity">
    <text evidence="2 6">Belongs to the FKBP-type PPIase family.</text>
</comment>
<dbReference type="Proteomes" id="UP000501812">
    <property type="component" value="Chromosome"/>
</dbReference>
<dbReference type="SUPFAM" id="SSF54534">
    <property type="entry name" value="FKBP-like"/>
    <property type="match status" value="1"/>
</dbReference>
<evidence type="ECO:0000256" key="3">
    <source>
        <dbReference type="ARBA" id="ARBA00023110"/>
    </source>
</evidence>
<dbReference type="PANTHER" id="PTHR43811:SF19">
    <property type="entry name" value="39 KDA FK506-BINDING NUCLEAR PROTEIN"/>
    <property type="match status" value="1"/>
</dbReference>
<evidence type="ECO:0000313" key="10">
    <source>
        <dbReference type="EMBL" id="QJE95323.1"/>
    </source>
</evidence>
<feature type="signal peptide" evidence="8">
    <location>
        <begin position="1"/>
        <end position="22"/>
    </location>
</feature>
<evidence type="ECO:0000256" key="1">
    <source>
        <dbReference type="ARBA" id="ARBA00000971"/>
    </source>
</evidence>
<dbReference type="Gene3D" id="3.10.50.40">
    <property type="match status" value="1"/>
</dbReference>
<protein>
    <recommendedName>
        <fullName evidence="6">Peptidyl-prolyl cis-trans isomerase</fullName>
        <ecNumber evidence="6">5.2.1.8</ecNumber>
    </recommendedName>
</protein>
<keyword evidence="11" id="KW-1185">Reference proteome</keyword>
<sequence>MKITSFSLLALGALSIAACKQAEEKSAAGTPAAKTEEKSSAPAAGETAPADAPAASGEATTTASGLKYWVLKRGAGSVSPKATDEVTVHYEGTLLNGTVFDSSLKRGKPISFPLNGVIPGWTEGLQLMKEGDKFKFEIPANLAYGAQSPSPAIPPNSTLVFEVELIKVN</sequence>
<dbReference type="RefSeq" id="WP_169453637.1">
    <property type="nucleotide sequence ID" value="NZ_CP051774.1"/>
</dbReference>
<evidence type="ECO:0000256" key="5">
    <source>
        <dbReference type="PROSITE-ProRule" id="PRU00277"/>
    </source>
</evidence>
<evidence type="ECO:0000256" key="7">
    <source>
        <dbReference type="SAM" id="MobiDB-lite"/>
    </source>
</evidence>
<dbReference type="EMBL" id="CP051774">
    <property type="protein sequence ID" value="QJE95323.1"/>
    <property type="molecule type" value="Genomic_DNA"/>
</dbReference>
<dbReference type="GO" id="GO:0003755">
    <property type="term" value="F:peptidyl-prolyl cis-trans isomerase activity"/>
    <property type="evidence" value="ECO:0007669"/>
    <property type="project" value="UniProtKB-UniRule"/>
</dbReference>
<dbReference type="EC" id="5.2.1.8" evidence="6"/>
<dbReference type="PANTHER" id="PTHR43811">
    <property type="entry name" value="FKBP-TYPE PEPTIDYL-PROLYL CIS-TRANS ISOMERASE FKPA"/>
    <property type="match status" value="1"/>
</dbReference>
<dbReference type="AlphaFoldDB" id="A0A858RGS4"/>
<feature type="chain" id="PRO_5033013599" description="Peptidyl-prolyl cis-trans isomerase" evidence="8">
    <location>
        <begin position="23"/>
        <end position="169"/>
    </location>
</feature>
<proteinExistence type="inferred from homology"/>
<dbReference type="PROSITE" id="PS50059">
    <property type="entry name" value="FKBP_PPIASE"/>
    <property type="match status" value="1"/>
</dbReference>
<keyword evidence="3 5" id="KW-0697">Rotamase</keyword>